<feature type="domain" description="Major facilitator superfamily (MFS) profile" evidence="8">
    <location>
        <begin position="1"/>
        <end position="188"/>
    </location>
</feature>
<dbReference type="PROSITE" id="PS50850">
    <property type="entry name" value="MFS"/>
    <property type="match status" value="1"/>
</dbReference>
<feature type="compositionally biased region" description="Pro residues" evidence="6">
    <location>
        <begin position="393"/>
        <end position="404"/>
    </location>
</feature>
<organism evidence="9 10">
    <name type="scientific">Streptomyces minutiscleroticus</name>
    <dbReference type="NCBI Taxonomy" id="68238"/>
    <lineage>
        <taxon>Bacteria</taxon>
        <taxon>Bacillati</taxon>
        <taxon>Actinomycetota</taxon>
        <taxon>Actinomycetes</taxon>
        <taxon>Kitasatosporales</taxon>
        <taxon>Streptomycetaceae</taxon>
        <taxon>Streptomyces</taxon>
    </lineage>
</organism>
<evidence type="ECO:0000256" key="1">
    <source>
        <dbReference type="ARBA" id="ARBA00004651"/>
    </source>
</evidence>
<dbReference type="SUPFAM" id="SSF103473">
    <property type="entry name" value="MFS general substrate transporter"/>
    <property type="match status" value="1"/>
</dbReference>
<dbReference type="InterPro" id="IPR011701">
    <property type="entry name" value="MFS"/>
</dbReference>
<keyword evidence="2" id="KW-1003">Cell membrane</keyword>
<keyword evidence="4 7" id="KW-1133">Transmembrane helix</keyword>
<reference evidence="9" key="2">
    <citation type="submission" date="2020-09" db="EMBL/GenBank/DDBJ databases">
        <authorList>
            <person name="Sun Q."/>
            <person name="Ohkuma M."/>
        </authorList>
    </citation>
    <scope>NUCLEOTIDE SEQUENCE</scope>
    <source>
        <strain evidence="9">JCM 4790</strain>
    </source>
</reference>
<accession>A0A918NS50</accession>
<keyword evidence="10" id="KW-1185">Reference proteome</keyword>
<dbReference type="Gene3D" id="1.20.1250.20">
    <property type="entry name" value="MFS general substrate transporter like domains"/>
    <property type="match status" value="1"/>
</dbReference>
<feature type="transmembrane region" description="Helical" evidence="7">
    <location>
        <begin position="212"/>
        <end position="235"/>
    </location>
</feature>
<dbReference type="PANTHER" id="PTHR23513">
    <property type="entry name" value="INTEGRAL MEMBRANE EFFLUX PROTEIN-RELATED"/>
    <property type="match status" value="1"/>
</dbReference>
<feature type="transmembrane region" description="Helical" evidence="7">
    <location>
        <begin position="42"/>
        <end position="64"/>
    </location>
</feature>
<gene>
    <name evidence="9" type="ORF">GCM10010358_50380</name>
</gene>
<feature type="transmembrane region" description="Helical" evidence="7">
    <location>
        <begin position="276"/>
        <end position="294"/>
    </location>
</feature>
<dbReference type="InterPro" id="IPR020846">
    <property type="entry name" value="MFS_dom"/>
</dbReference>
<sequence length="417" mass="41870">MLRVRDFRRFFIGYTTSLLGSAMASVALAFAVLGTGGSGTELGWVLAARIVPLVLTLLVGGVVGDRVGSRPVMLAADAVRCLTQLGLVAVLLDGAPELWALVALVALWGVAEALFTPALGALVPHTVPAGLLADANAVLVLARSAASVAGPALAGPLTAVAGAPAVLALDAASYAVGLATLPLLPRTARTAAAAPSFLRELREGWAEFTARTWLWVTTVHVCCFNLFVWAPFLVLGPVVADARFGGAAAWGLVMALYGGGAVAGGLALLGRRPRRPLLTGTVATLGWAFPAGALAAGGSLPWICAAALLAGVGTAVCNTLYTTAVQHTVPADRLARVDAFGSFGAFALGPVGLAAAGPAAALLGTSAVLGFGAAWQVAAVLVVVALPSVRTGPPRPPRPAPAPRPGDGREPSAPRSP</sequence>
<dbReference type="AlphaFoldDB" id="A0A918NS50"/>
<feature type="compositionally biased region" description="Basic and acidic residues" evidence="6">
    <location>
        <begin position="406"/>
        <end position="417"/>
    </location>
</feature>
<evidence type="ECO:0000256" key="6">
    <source>
        <dbReference type="SAM" id="MobiDB-lite"/>
    </source>
</evidence>
<comment type="subcellular location">
    <subcellularLocation>
        <location evidence="1">Cell membrane</location>
        <topology evidence="1">Multi-pass membrane protein</topology>
    </subcellularLocation>
</comment>
<comment type="caution">
    <text evidence="9">The sequence shown here is derived from an EMBL/GenBank/DDBJ whole genome shotgun (WGS) entry which is preliminary data.</text>
</comment>
<evidence type="ECO:0000256" key="2">
    <source>
        <dbReference type="ARBA" id="ARBA00022475"/>
    </source>
</evidence>
<evidence type="ECO:0000313" key="10">
    <source>
        <dbReference type="Proteomes" id="UP000619244"/>
    </source>
</evidence>
<keyword evidence="5 7" id="KW-0472">Membrane</keyword>
<protein>
    <submittedName>
        <fullName evidence="9">MFS transporter</fullName>
    </submittedName>
</protein>
<name>A0A918NS50_9ACTN</name>
<dbReference type="GO" id="GO:0005886">
    <property type="term" value="C:plasma membrane"/>
    <property type="evidence" value="ECO:0007669"/>
    <property type="project" value="UniProtKB-SubCell"/>
</dbReference>
<dbReference type="PANTHER" id="PTHR23513:SF11">
    <property type="entry name" value="STAPHYLOFERRIN A TRANSPORTER"/>
    <property type="match status" value="1"/>
</dbReference>
<dbReference type="InterPro" id="IPR036259">
    <property type="entry name" value="MFS_trans_sf"/>
</dbReference>
<feature type="transmembrane region" description="Helical" evidence="7">
    <location>
        <begin position="12"/>
        <end position="36"/>
    </location>
</feature>
<dbReference type="CDD" id="cd06173">
    <property type="entry name" value="MFS_MefA_like"/>
    <property type="match status" value="1"/>
</dbReference>
<feature type="transmembrane region" description="Helical" evidence="7">
    <location>
        <begin position="369"/>
        <end position="389"/>
    </location>
</feature>
<dbReference type="EMBL" id="BMVU01000028">
    <property type="protein sequence ID" value="GGX90333.1"/>
    <property type="molecule type" value="Genomic_DNA"/>
</dbReference>
<evidence type="ECO:0000256" key="3">
    <source>
        <dbReference type="ARBA" id="ARBA00022692"/>
    </source>
</evidence>
<keyword evidence="3 7" id="KW-0812">Transmembrane</keyword>
<evidence type="ECO:0000313" key="9">
    <source>
        <dbReference type="EMBL" id="GGX90333.1"/>
    </source>
</evidence>
<evidence type="ECO:0000256" key="4">
    <source>
        <dbReference type="ARBA" id="ARBA00022989"/>
    </source>
</evidence>
<feature type="transmembrane region" description="Helical" evidence="7">
    <location>
        <begin position="342"/>
        <end position="363"/>
    </location>
</feature>
<feature type="transmembrane region" description="Helical" evidence="7">
    <location>
        <begin position="247"/>
        <end position="269"/>
    </location>
</feature>
<evidence type="ECO:0000256" key="5">
    <source>
        <dbReference type="ARBA" id="ARBA00023136"/>
    </source>
</evidence>
<dbReference type="Proteomes" id="UP000619244">
    <property type="component" value="Unassembled WGS sequence"/>
</dbReference>
<dbReference type="GO" id="GO:0022857">
    <property type="term" value="F:transmembrane transporter activity"/>
    <property type="evidence" value="ECO:0007669"/>
    <property type="project" value="InterPro"/>
</dbReference>
<reference evidence="9" key="1">
    <citation type="journal article" date="2014" name="Int. J. Syst. Evol. Microbiol.">
        <title>Complete genome sequence of Corynebacterium casei LMG S-19264T (=DSM 44701T), isolated from a smear-ripened cheese.</title>
        <authorList>
            <consortium name="US DOE Joint Genome Institute (JGI-PGF)"/>
            <person name="Walter F."/>
            <person name="Albersmeier A."/>
            <person name="Kalinowski J."/>
            <person name="Ruckert C."/>
        </authorList>
    </citation>
    <scope>NUCLEOTIDE SEQUENCE</scope>
    <source>
        <strain evidence="9">JCM 4790</strain>
    </source>
</reference>
<evidence type="ECO:0000256" key="7">
    <source>
        <dbReference type="SAM" id="Phobius"/>
    </source>
</evidence>
<proteinExistence type="predicted"/>
<feature type="transmembrane region" description="Helical" evidence="7">
    <location>
        <begin position="300"/>
        <end position="321"/>
    </location>
</feature>
<feature type="region of interest" description="Disordered" evidence="6">
    <location>
        <begin position="390"/>
        <end position="417"/>
    </location>
</feature>
<evidence type="ECO:0000259" key="8">
    <source>
        <dbReference type="PROSITE" id="PS50850"/>
    </source>
</evidence>
<dbReference type="Pfam" id="PF07690">
    <property type="entry name" value="MFS_1"/>
    <property type="match status" value="1"/>
</dbReference>